<protein>
    <submittedName>
        <fullName evidence="4">Type II and III secretion system protein family protein</fullName>
    </submittedName>
</protein>
<dbReference type="Proteomes" id="UP001320831">
    <property type="component" value="Unassembled WGS sequence"/>
</dbReference>
<comment type="similarity">
    <text evidence="1">Belongs to the bacterial secretin family.</text>
</comment>
<accession>A0ABT2LJX3</accession>
<feature type="domain" description="Type II/III secretion system secretin-like" evidence="2">
    <location>
        <begin position="250"/>
        <end position="410"/>
    </location>
</feature>
<dbReference type="InterPro" id="IPR004846">
    <property type="entry name" value="T2SS/T3SS_dom"/>
</dbReference>
<dbReference type="PRINTS" id="PR00811">
    <property type="entry name" value="BCTERIALGSPD"/>
</dbReference>
<name>A0ABT2LJX3_9HYPH</name>
<evidence type="ECO:0000259" key="2">
    <source>
        <dbReference type="Pfam" id="PF00263"/>
    </source>
</evidence>
<organism evidence="4 5">
    <name type="scientific">Chelativorans salis</name>
    <dbReference type="NCBI Taxonomy" id="2978478"/>
    <lineage>
        <taxon>Bacteria</taxon>
        <taxon>Pseudomonadati</taxon>
        <taxon>Pseudomonadota</taxon>
        <taxon>Alphaproteobacteria</taxon>
        <taxon>Hyphomicrobiales</taxon>
        <taxon>Phyllobacteriaceae</taxon>
        <taxon>Chelativorans</taxon>
    </lineage>
</organism>
<dbReference type="InterPro" id="IPR001775">
    <property type="entry name" value="GspD/PilQ"/>
</dbReference>
<dbReference type="Pfam" id="PF13629">
    <property type="entry name" value="T2SS-T3SS_pil_N"/>
    <property type="match status" value="1"/>
</dbReference>
<comment type="caution">
    <text evidence="4">The sequence shown here is derived from an EMBL/GenBank/DDBJ whole genome shotgun (WGS) entry which is preliminary data.</text>
</comment>
<dbReference type="Pfam" id="PF00263">
    <property type="entry name" value="Secretin"/>
    <property type="match status" value="1"/>
</dbReference>
<evidence type="ECO:0000256" key="1">
    <source>
        <dbReference type="RuleBase" id="RU004003"/>
    </source>
</evidence>
<reference evidence="4 5" key="1">
    <citation type="submission" date="2022-09" db="EMBL/GenBank/DDBJ databases">
        <title>Chelativorans salina sp. nov., a novel slightly halophilic bacterium isolated from a saline lake sediment enrichment.</title>
        <authorList>
            <person name="Gao L."/>
            <person name="Fang B.-Z."/>
            <person name="Li W.-J."/>
        </authorList>
    </citation>
    <scope>NUCLEOTIDE SEQUENCE [LARGE SCALE GENOMIC DNA]</scope>
    <source>
        <strain evidence="4 5">EGI FJ00035</strain>
    </source>
</reference>
<dbReference type="RefSeq" id="WP_260901138.1">
    <property type="nucleotide sequence ID" value="NZ_JAOCZP010000002.1"/>
</dbReference>
<keyword evidence="5" id="KW-1185">Reference proteome</keyword>
<dbReference type="PANTHER" id="PTHR30332">
    <property type="entry name" value="PROBABLE GENERAL SECRETION PATHWAY PROTEIN D"/>
    <property type="match status" value="1"/>
</dbReference>
<dbReference type="PANTHER" id="PTHR30332:SF17">
    <property type="entry name" value="TYPE IV PILIATION SYSTEM PROTEIN DR_0774-RELATED"/>
    <property type="match status" value="1"/>
</dbReference>
<dbReference type="EMBL" id="JAOCZP010000002">
    <property type="protein sequence ID" value="MCT7374649.1"/>
    <property type="molecule type" value="Genomic_DNA"/>
</dbReference>
<dbReference type="InterPro" id="IPR032789">
    <property type="entry name" value="T2SS-T3SS_pil_N"/>
</dbReference>
<feature type="domain" description="Pilus formation protein N-terminal" evidence="3">
    <location>
        <begin position="32"/>
        <end position="99"/>
    </location>
</feature>
<evidence type="ECO:0000313" key="5">
    <source>
        <dbReference type="Proteomes" id="UP001320831"/>
    </source>
</evidence>
<evidence type="ECO:0000259" key="3">
    <source>
        <dbReference type="Pfam" id="PF13629"/>
    </source>
</evidence>
<dbReference type="InterPro" id="IPR050810">
    <property type="entry name" value="Bact_Secretion_Sys_Channel"/>
</dbReference>
<gene>
    <name evidence="4" type="ORF">N5A92_06330</name>
</gene>
<proteinExistence type="inferred from homology"/>
<evidence type="ECO:0000313" key="4">
    <source>
        <dbReference type="EMBL" id="MCT7374649.1"/>
    </source>
</evidence>
<sequence length="477" mass="51195">MTGLAAFAVALPAGPLHAQEMRVNLGGGTVTQVTVAPGSTRTLRTSQSFADIVVGDSDVADVVPLTDRSLYVQGRRSGATNISLYSEGKNLLGVIDVRVRLDYIELAAQIQSAVPSAEISVSNVNDRIRLSGTVKDGRDLARVLEIAQQYSPEPVINQLRVLDAQQVMLEVRVIEASRQAGRDLGIGFTGAHAANGLFTLHPRLGLGVDDDGVLQREISGVSTANGTPFGQLIAKVLEISGWRIDIVINALEAKGLVRRLAQPNLMSMSGETASFHAGGEVPISRVVQGTTGATATETDYRPFGVRLEFTPIVLDNGLINLHIVPEVSDIDRSISVNGNPGFRSRRAEATIELRDGQSFAMAGLLESVNASDVQQLPWLGQVPVLGALFRSTSFQKRESDLVIVVTPRLVQPASPDKKLYSPLDQTRPGNDVEMFLLGMLEVDKDMIRRFRNGEGVIGPYGHIIDLEFGGAHAVGKK</sequence>